<dbReference type="InterPro" id="IPR038726">
    <property type="entry name" value="PDDEXK_AddAB-type"/>
</dbReference>
<organism evidence="2 3">
    <name type="scientific">Candidatus Collierbacteria bacterium GW2011_GWA2_46_26</name>
    <dbReference type="NCBI Taxonomy" id="1618381"/>
    <lineage>
        <taxon>Bacteria</taxon>
        <taxon>Candidatus Collieribacteriota</taxon>
    </lineage>
</organism>
<sequence>MAKDKYSAVWISHTSINDFLHCPRAYFLKNIYKDRSSGNKIQIITPSLALGSAVHEVIDSLSTISTNNRFSDSLVLKFDRIWEKYTGKKGGFRDLDEEHKYKERGKAMLRRVMDHPGPLSNLAVKIRESLPYFWLSEEENIILCGKVDWLEYLKDEDSIHIIDFKTSKKEEIKESLQLPIYYLLVVNSQKRPVSKASYWYLDFSDMPKEMVLPDIVSAESKLLEIGRKIKLARKLEKFDCPSGKDGCPQCRQLESIIGGGGEKVGEMGHRDSYILDIEETPEVEELEDSFII</sequence>
<evidence type="ECO:0000313" key="2">
    <source>
        <dbReference type="EMBL" id="KKU33743.1"/>
    </source>
</evidence>
<evidence type="ECO:0000259" key="1">
    <source>
        <dbReference type="Pfam" id="PF12705"/>
    </source>
</evidence>
<dbReference type="EMBL" id="LCMI01000001">
    <property type="protein sequence ID" value="KKU33743.1"/>
    <property type="molecule type" value="Genomic_DNA"/>
</dbReference>
<proteinExistence type="predicted"/>
<dbReference type="Pfam" id="PF12705">
    <property type="entry name" value="PDDEXK_1"/>
    <property type="match status" value="1"/>
</dbReference>
<accession>A0A0G1RUV1</accession>
<name>A0A0G1RUV1_9BACT</name>
<feature type="domain" description="PD-(D/E)XK endonuclease-like" evidence="1">
    <location>
        <begin position="11"/>
        <end position="250"/>
    </location>
</feature>
<comment type="caution">
    <text evidence="2">The sequence shown here is derived from an EMBL/GenBank/DDBJ whole genome shotgun (WGS) entry which is preliminary data.</text>
</comment>
<dbReference type="AlphaFoldDB" id="A0A0G1RUV1"/>
<reference evidence="2 3" key="1">
    <citation type="journal article" date="2015" name="Nature">
        <title>rRNA introns, odd ribosomes, and small enigmatic genomes across a large radiation of phyla.</title>
        <authorList>
            <person name="Brown C.T."/>
            <person name="Hug L.A."/>
            <person name="Thomas B.C."/>
            <person name="Sharon I."/>
            <person name="Castelle C.J."/>
            <person name="Singh A."/>
            <person name="Wilkins M.J."/>
            <person name="Williams K.H."/>
            <person name="Banfield J.F."/>
        </authorList>
    </citation>
    <scope>NUCLEOTIDE SEQUENCE [LARGE SCALE GENOMIC DNA]</scope>
</reference>
<evidence type="ECO:0000313" key="3">
    <source>
        <dbReference type="Proteomes" id="UP000034794"/>
    </source>
</evidence>
<dbReference type="InterPro" id="IPR011604">
    <property type="entry name" value="PDDEXK-like_dom_sf"/>
</dbReference>
<dbReference type="Gene3D" id="3.90.320.10">
    <property type="match status" value="1"/>
</dbReference>
<gene>
    <name evidence="2" type="ORF">UX47_C0001G0026</name>
</gene>
<dbReference type="Proteomes" id="UP000034794">
    <property type="component" value="Unassembled WGS sequence"/>
</dbReference>
<protein>
    <recommendedName>
        <fullName evidence="1">PD-(D/E)XK endonuclease-like domain-containing protein</fullName>
    </recommendedName>
</protein>